<dbReference type="AlphaFoldDB" id="A0AAD2EF24"/>
<dbReference type="EMBL" id="OU503056">
    <property type="protein sequence ID" value="CAI9785440.1"/>
    <property type="molecule type" value="Genomic_DNA"/>
</dbReference>
<evidence type="ECO:0000313" key="4">
    <source>
        <dbReference type="Proteomes" id="UP000834106"/>
    </source>
</evidence>
<organism evidence="3 4">
    <name type="scientific">Fraxinus pennsylvanica</name>
    <dbReference type="NCBI Taxonomy" id="56036"/>
    <lineage>
        <taxon>Eukaryota</taxon>
        <taxon>Viridiplantae</taxon>
        <taxon>Streptophyta</taxon>
        <taxon>Embryophyta</taxon>
        <taxon>Tracheophyta</taxon>
        <taxon>Spermatophyta</taxon>
        <taxon>Magnoliopsida</taxon>
        <taxon>eudicotyledons</taxon>
        <taxon>Gunneridae</taxon>
        <taxon>Pentapetalae</taxon>
        <taxon>asterids</taxon>
        <taxon>lamiids</taxon>
        <taxon>Lamiales</taxon>
        <taxon>Oleaceae</taxon>
        <taxon>Oleeae</taxon>
        <taxon>Fraxinus</taxon>
    </lineage>
</organism>
<evidence type="ECO:0000256" key="1">
    <source>
        <dbReference type="SAM" id="MobiDB-lite"/>
    </source>
</evidence>
<feature type="signal peptide" evidence="2">
    <location>
        <begin position="1"/>
        <end position="28"/>
    </location>
</feature>
<dbReference type="PANTHER" id="PTHR37702">
    <property type="entry name" value="PROLINE-RICH FAMILY PROTEIN"/>
    <property type="match status" value="1"/>
</dbReference>
<dbReference type="PANTHER" id="PTHR37702:SF1">
    <property type="entry name" value="HYDROXYPROLINE-RICH GLYCOPROTEIN FAMILY PROTEIN"/>
    <property type="match status" value="1"/>
</dbReference>
<name>A0AAD2EF24_9LAMI</name>
<accession>A0AAD2EF24</accession>
<keyword evidence="4" id="KW-1185">Reference proteome</keyword>
<sequence length="143" mass="15385">MTSTRLPNLLSLLLFLSAILDFPATTTSQECPYPCYPPPTGPGNNPPVATTPPSPPVVTTAPPTSFSPPAFTTPPAGYFPYNPPSPDSFNGVTPPPPEPILPWFPYVYRRPPHQDQSSSTALIQGSRTMIIILPLLVLVFCIV</sequence>
<keyword evidence="2" id="KW-0732">Signal</keyword>
<dbReference type="Proteomes" id="UP000834106">
    <property type="component" value="Chromosome 21"/>
</dbReference>
<gene>
    <name evidence="3" type="ORF">FPE_LOCUS32870</name>
</gene>
<protein>
    <submittedName>
        <fullName evidence="3">Uncharacterized protein</fullName>
    </submittedName>
</protein>
<reference evidence="3" key="1">
    <citation type="submission" date="2023-05" db="EMBL/GenBank/DDBJ databases">
        <authorList>
            <person name="Huff M."/>
        </authorList>
    </citation>
    <scope>NUCLEOTIDE SEQUENCE</scope>
</reference>
<feature type="compositionally biased region" description="Pro residues" evidence="1">
    <location>
        <begin position="34"/>
        <end position="56"/>
    </location>
</feature>
<feature type="compositionally biased region" description="Low complexity" evidence="1">
    <location>
        <begin position="57"/>
        <end position="66"/>
    </location>
</feature>
<evidence type="ECO:0000313" key="3">
    <source>
        <dbReference type="EMBL" id="CAI9785440.1"/>
    </source>
</evidence>
<feature type="chain" id="PRO_5042278276" evidence="2">
    <location>
        <begin position="29"/>
        <end position="143"/>
    </location>
</feature>
<evidence type="ECO:0000256" key="2">
    <source>
        <dbReference type="SAM" id="SignalP"/>
    </source>
</evidence>
<proteinExistence type="predicted"/>
<feature type="region of interest" description="Disordered" evidence="1">
    <location>
        <begin position="33"/>
        <end position="66"/>
    </location>
</feature>